<evidence type="ECO:0000259" key="2">
    <source>
        <dbReference type="PROSITE" id="PS51832"/>
    </source>
</evidence>
<protein>
    <submittedName>
        <fullName evidence="3">Uncharacterized protein</fullName>
    </submittedName>
</protein>
<feature type="domain" description="HD-GYP" evidence="2">
    <location>
        <begin position="1"/>
        <end position="198"/>
    </location>
</feature>
<dbReference type="PROSITE" id="PS51832">
    <property type="entry name" value="HD_GYP"/>
    <property type="match status" value="1"/>
</dbReference>
<accession>A0A089LRU8</accession>
<dbReference type="EMBL" id="CP009286">
    <property type="protein sequence ID" value="AIQ63642.1"/>
    <property type="molecule type" value="Genomic_DNA"/>
</dbReference>
<dbReference type="Proteomes" id="UP000029507">
    <property type="component" value="Chromosome"/>
</dbReference>
<dbReference type="PROSITE" id="PS51831">
    <property type="entry name" value="HD"/>
    <property type="match status" value="1"/>
</dbReference>
<dbReference type="InterPro" id="IPR037522">
    <property type="entry name" value="HD_GYP_dom"/>
</dbReference>
<reference evidence="3 4" key="1">
    <citation type="submission" date="2014-08" db="EMBL/GenBank/DDBJ databases">
        <title>Comparative genomics of the Paenibacillus odorifer group.</title>
        <authorList>
            <person name="den Bakker H.C."/>
            <person name="Tsai Y.-C."/>
            <person name="Martin N."/>
            <person name="Korlach J."/>
            <person name="Wiedmann M."/>
        </authorList>
    </citation>
    <scope>NUCLEOTIDE SEQUENCE [LARGE SCALE GENOMIC DNA]</scope>
    <source>
        <strain evidence="3 4">DSM 14472</strain>
    </source>
</reference>
<dbReference type="KEGG" id="pste:PSTEL_11680"/>
<dbReference type="InterPro" id="IPR003607">
    <property type="entry name" value="HD/PDEase_dom"/>
</dbReference>
<evidence type="ECO:0000259" key="1">
    <source>
        <dbReference type="PROSITE" id="PS51831"/>
    </source>
</evidence>
<organism evidence="3 4">
    <name type="scientific">Paenibacillus stellifer</name>
    <dbReference type="NCBI Taxonomy" id="169760"/>
    <lineage>
        <taxon>Bacteria</taxon>
        <taxon>Bacillati</taxon>
        <taxon>Bacillota</taxon>
        <taxon>Bacilli</taxon>
        <taxon>Bacillales</taxon>
        <taxon>Paenibacillaceae</taxon>
        <taxon>Paenibacillus</taxon>
    </lineage>
</organism>
<dbReference type="CDD" id="cd00077">
    <property type="entry name" value="HDc"/>
    <property type="match status" value="1"/>
</dbReference>
<keyword evidence="4" id="KW-1185">Reference proteome</keyword>
<dbReference type="PANTHER" id="PTHR43155">
    <property type="entry name" value="CYCLIC DI-GMP PHOSPHODIESTERASE PA4108-RELATED"/>
    <property type="match status" value="1"/>
</dbReference>
<evidence type="ECO:0000313" key="4">
    <source>
        <dbReference type="Proteomes" id="UP000029507"/>
    </source>
</evidence>
<dbReference type="SMART" id="SM00471">
    <property type="entry name" value="HDc"/>
    <property type="match status" value="1"/>
</dbReference>
<proteinExistence type="predicted"/>
<feature type="domain" description="HD" evidence="1">
    <location>
        <begin position="23"/>
        <end position="146"/>
    </location>
</feature>
<sequence length="208" mass="23318">MLSKGVELMETLLKLLDSWNGPYAGHSERTSRYAVDIGTELELPLDERSDLYIGGLLHDIGKLSVPEYILNKPSSLDPEEFELIKQHPAKGYDLASRFPEFGEGVLNIILHHHERFDGTGYPCGLKGQEIPQSARIIAVADSFDAMISERVYRKQPHDRKYAANQLIEGRGTQFDPVIVDIFLELLTNLEPPCNTNYSQSCKGGMNDV</sequence>
<dbReference type="Pfam" id="PF13487">
    <property type="entry name" value="HD_5"/>
    <property type="match status" value="1"/>
</dbReference>
<dbReference type="SUPFAM" id="SSF109604">
    <property type="entry name" value="HD-domain/PDEase-like"/>
    <property type="match status" value="1"/>
</dbReference>
<dbReference type="STRING" id="169760.PSTEL_11680"/>
<name>A0A089LRU8_9BACL</name>
<dbReference type="InterPro" id="IPR006674">
    <property type="entry name" value="HD_domain"/>
</dbReference>
<dbReference type="HOGENOM" id="CLU_000445_92_3_9"/>
<gene>
    <name evidence="3" type="ORF">PSTEL_11680</name>
</gene>
<evidence type="ECO:0000313" key="3">
    <source>
        <dbReference type="EMBL" id="AIQ63642.1"/>
    </source>
</evidence>
<dbReference type="AlphaFoldDB" id="A0A089LRU8"/>
<dbReference type="Gene3D" id="1.10.3210.10">
    <property type="entry name" value="Hypothetical protein af1432"/>
    <property type="match status" value="1"/>
</dbReference>